<evidence type="ECO:0000313" key="2">
    <source>
        <dbReference type="Proteomes" id="UP000345637"/>
    </source>
</evidence>
<sequence length="36" mass="3869">MNKIQQQKVALVAGASGIIGSQLVKTLLRNGWRSSD</sequence>
<dbReference type="SUPFAM" id="SSF51735">
    <property type="entry name" value="NAD(P)-binding Rossmann-fold domains"/>
    <property type="match status" value="1"/>
</dbReference>
<name>A0A485D641_RAOPL</name>
<dbReference type="AlphaFoldDB" id="A0A485D641"/>
<evidence type="ECO:0008006" key="3">
    <source>
        <dbReference type="Google" id="ProtNLM"/>
    </source>
</evidence>
<proteinExistence type="predicted"/>
<protein>
    <recommendedName>
        <fullName evidence="3">NAD-dependent epimerase/dehydratase domain-containing protein</fullName>
    </recommendedName>
</protein>
<dbReference type="EMBL" id="CAADJE010000042">
    <property type="protein sequence ID" value="VFS92313.1"/>
    <property type="molecule type" value="Genomic_DNA"/>
</dbReference>
<organism evidence="1 2">
    <name type="scientific">Raoultella planticola</name>
    <name type="common">Klebsiella planticola</name>
    <dbReference type="NCBI Taxonomy" id="575"/>
    <lineage>
        <taxon>Bacteria</taxon>
        <taxon>Pseudomonadati</taxon>
        <taxon>Pseudomonadota</taxon>
        <taxon>Gammaproteobacteria</taxon>
        <taxon>Enterobacterales</taxon>
        <taxon>Enterobacteriaceae</taxon>
        <taxon>Klebsiella/Raoultella group</taxon>
        <taxon>Raoultella</taxon>
    </lineage>
</organism>
<dbReference type="Gene3D" id="3.40.50.720">
    <property type="entry name" value="NAD(P)-binding Rossmann-like Domain"/>
    <property type="match status" value="1"/>
</dbReference>
<gene>
    <name evidence="1" type="ORF">NCTC12998_07312</name>
</gene>
<accession>A0A485D641</accession>
<dbReference type="Proteomes" id="UP000345637">
    <property type="component" value="Unassembled WGS sequence"/>
</dbReference>
<evidence type="ECO:0000313" key="1">
    <source>
        <dbReference type="EMBL" id="VFS92313.1"/>
    </source>
</evidence>
<dbReference type="InterPro" id="IPR036291">
    <property type="entry name" value="NAD(P)-bd_dom_sf"/>
</dbReference>
<reference evidence="1 2" key="1">
    <citation type="submission" date="2019-03" db="EMBL/GenBank/DDBJ databases">
        <authorList>
            <consortium name="Pathogen Informatics"/>
        </authorList>
    </citation>
    <scope>NUCLEOTIDE SEQUENCE [LARGE SCALE GENOMIC DNA]</scope>
    <source>
        <strain evidence="1 2">NCTC12998</strain>
    </source>
</reference>